<accession>A0A9X3X4S1</accession>
<dbReference type="InterPro" id="IPR027417">
    <property type="entry name" value="P-loop_NTPase"/>
</dbReference>
<dbReference type="Pfam" id="PF25201">
    <property type="entry name" value="nSTAND6"/>
    <property type="match status" value="1"/>
</dbReference>
<reference evidence="4 5" key="1">
    <citation type="submission" date="2021-04" db="EMBL/GenBank/DDBJ databases">
        <title>Genome analysis of Polyangium sp.</title>
        <authorList>
            <person name="Li Y."/>
            <person name="Wang J."/>
        </authorList>
    </citation>
    <scope>NUCLEOTIDE SEQUENCE [LARGE SCALE GENOMIC DNA]</scope>
    <source>
        <strain evidence="4 5">SDU14</strain>
    </source>
</reference>
<proteinExistence type="predicted"/>
<dbReference type="EMBL" id="JAGTJJ010000007">
    <property type="protein sequence ID" value="MDC3982188.1"/>
    <property type="molecule type" value="Genomic_DNA"/>
</dbReference>
<dbReference type="SUPFAM" id="SSF46894">
    <property type="entry name" value="C-terminal effector domain of the bipartite response regulators"/>
    <property type="match status" value="1"/>
</dbReference>
<dbReference type="GO" id="GO:0006355">
    <property type="term" value="P:regulation of DNA-templated transcription"/>
    <property type="evidence" value="ECO:0007669"/>
    <property type="project" value="InterPro"/>
</dbReference>
<dbReference type="InterPro" id="IPR057575">
    <property type="entry name" value="nSTAND6_dom"/>
</dbReference>
<evidence type="ECO:0000313" key="5">
    <source>
        <dbReference type="Proteomes" id="UP001151081"/>
    </source>
</evidence>
<dbReference type="Gene3D" id="1.25.40.10">
    <property type="entry name" value="Tetratricopeptide repeat domain"/>
    <property type="match status" value="1"/>
</dbReference>
<dbReference type="InterPro" id="IPR011990">
    <property type="entry name" value="TPR-like_helical_dom_sf"/>
</dbReference>
<dbReference type="Proteomes" id="UP001151081">
    <property type="component" value="Unassembled WGS sequence"/>
</dbReference>
<dbReference type="InterPro" id="IPR016032">
    <property type="entry name" value="Sig_transdc_resp-reg_C-effctor"/>
</dbReference>
<name>A0A9X3X4S1_9BACT</name>
<dbReference type="PROSITE" id="PS51755">
    <property type="entry name" value="OMPR_PHOB"/>
    <property type="match status" value="1"/>
</dbReference>
<evidence type="ECO:0000256" key="2">
    <source>
        <dbReference type="PROSITE-ProRule" id="PRU01091"/>
    </source>
</evidence>
<evidence type="ECO:0000259" key="3">
    <source>
        <dbReference type="PROSITE" id="PS51755"/>
    </source>
</evidence>
<dbReference type="RefSeq" id="WP_272458619.1">
    <property type="nucleotide sequence ID" value="NZ_JAGTJJ010000007.1"/>
</dbReference>
<evidence type="ECO:0000313" key="4">
    <source>
        <dbReference type="EMBL" id="MDC3982188.1"/>
    </source>
</evidence>
<comment type="caution">
    <text evidence="4">The sequence shown here is derived from an EMBL/GenBank/DDBJ whole genome shotgun (WGS) entry which is preliminary data.</text>
</comment>
<dbReference type="SMART" id="SM00862">
    <property type="entry name" value="Trans_reg_C"/>
    <property type="match status" value="1"/>
</dbReference>
<dbReference type="SUPFAM" id="SSF48452">
    <property type="entry name" value="TPR-like"/>
    <property type="match status" value="1"/>
</dbReference>
<evidence type="ECO:0000256" key="1">
    <source>
        <dbReference type="ARBA" id="ARBA00023125"/>
    </source>
</evidence>
<feature type="DNA-binding region" description="OmpR/PhoB-type" evidence="2">
    <location>
        <begin position="918"/>
        <end position="1020"/>
    </location>
</feature>
<keyword evidence="5" id="KW-1185">Reference proteome</keyword>
<dbReference type="InterPro" id="IPR036388">
    <property type="entry name" value="WH-like_DNA-bd_sf"/>
</dbReference>
<feature type="domain" description="OmpR/PhoB-type" evidence="3">
    <location>
        <begin position="918"/>
        <end position="1020"/>
    </location>
</feature>
<dbReference type="Gene3D" id="1.10.10.10">
    <property type="entry name" value="Winged helix-like DNA-binding domain superfamily/Winged helix DNA-binding domain"/>
    <property type="match status" value="1"/>
</dbReference>
<gene>
    <name evidence="4" type="ORF">KEG57_16840</name>
</gene>
<protein>
    <submittedName>
        <fullName evidence="4">AAA family ATPase</fullName>
    </submittedName>
</protein>
<sequence>MRTAETSRYDALPFPRAVTDFVGREAELSRVRALLPREPLFLVYGVAGIGKSEFVYKIVEEARSLPALRRASTIALAARAGLRWEHLLSVLRLRLSVAASEPHESLADDLSAVARALSARPALVFIDDVHHLDAEATAEVLGYLARHVSRSRLFVASRLELLLPEGTPPPVICRLPPLSREATETLVANLSHVLGLSSPDPAEVLARSGGSPFYVRRELSDLRYAPRRDGDSLAAALRELSPALRRTLLLARHVRGRLSPADLPGEEALWELSRRFLIDVDRGVIMVHDLIREALRRAAAPEEIAEARRDAAQLLLRRADAAPADRAADVSLDVVEAAQLLLDAGEPTRAWEALDRHARPMARAALDHLALPMLSVLQKALPEQRQAVVLHTATILLRHARVAEARALLDELGAEGRRPPHAARYLRLSAAIARRTGALDRAAALLDEALGAAKDPREKLGVALQRACVQALRGEGAAARGRLGAALAEHGALAPEDQARIGWVWALSFLTEGRFEEGASTAAEAAGGTASGKGAEHERAQLTMLELFARCACDEVDAAAALLKRLQLHESATSALPAPASALFRGLVHHARGELLEARAALDEAHRYLLSHGDLLPAAVASHCLGLTLLGLGDLEGAHAAACRAAQMVADGGLASLAPHCAVLKARVHLGALRWKEAEALLVMPPEAPALVQAQAEALRAQLHALRGESEAALSALDRAASLSRQQGAEAGREVDLTAAEVLLLCGNAAGADERAERAQVYYEARGRRQPQAQAALVRAAALLALGVRAEGEAAAALLGEAEEHLGLAQALSERHGHALPWAPLVAVALYRRRGDERRARAELSAALRRMDATRTGHRPAESLEGRLLSWTAAARSLPADAEPCPPGIAALLRALGLLPPAEVVAAPHSPAAPEGANRALGHHDLVVDLRRTVIRAPGREDQVTGRPILCALLAHLAPNDGVYSAERLFYEVWGGREYHPLRHRNTIYVAITRLRRALQELLPGREVVETTPQGWRLSAGVSLCVLGGDASRPRPAKPAA</sequence>
<dbReference type="GO" id="GO:0000160">
    <property type="term" value="P:phosphorelay signal transduction system"/>
    <property type="evidence" value="ECO:0007669"/>
    <property type="project" value="InterPro"/>
</dbReference>
<dbReference type="SUPFAM" id="SSF52540">
    <property type="entry name" value="P-loop containing nucleoside triphosphate hydrolases"/>
    <property type="match status" value="1"/>
</dbReference>
<dbReference type="Gene3D" id="3.40.50.300">
    <property type="entry name" value="P-loop containing nucleotide triphosphate hydrolases"/>
    <property type="match status" value="1"/>
</dbReference>
<dbReference type="InterPro" id="IPR001867">
    <property type="entry name" value="OmpR/PhoB-type_DNA-bd"/>
</dbReference>
<dbReference type="GO" id="GO:0003677">
    <property type="term" value="F:DNA binding"/>
    <property type="evidence" value="ECO:0007669"/>
    <property type="project" value="UniProtKB-UniRule"/>
</dbReference>
<keyword evidence="1 2" id="KW-0238">DNA-binding</keyword>
<organism evidence="4 5">
    <name type="scientific">Polyangium jinanense</name>
    <dbReference type="NCBI Taxonomy" id="2829994"/>
    <lineage>
        <taxon>Bacteria</taxon>
        <taxon>Pseudomonadati</taxon>
        <taxon>Myxococcota</taxon>
        <taxon>Polyangia</taxon>
        <taxon>Polyangiales</taxon>
        <taxon>Polyangiaceae</taxon>
        <taxon>Polyangium</taxon>
    </lineage>
</organism>
<dbReference type="AlphaFoldDB" id="A0A9X3X4S1"/>